<keyword evidence="8" id="KW-0968">Cytoplasmic vesicle</keyword>
<comment type="subcellular location">
    <subcellularLocation>
        <location evidence="1">Cytoplasmic vesicle</location>
        <location evidence="1">Clathrin-coated vesicle</location>
    </subcellularLocation>
    <subcellularLocation>
        <location evidence="2">Golgi apparatus</location>
    </subcellularLocation>
    <subcellularLocation>
        <location evidence="3">Membrane</location>
        <location evidence="3">Clathrin-coated pit</location>
    </subcellularLocation>
</comment>
<evidence type="ECO:0000256" key="1">
    <source>
        <dbReference type="ARBA" id="ARBA00004132"/>
    </source>
</evidence>
<dbReference type="Gene3D" id="1.25.40.90">
    <property type="match status" value="1"/>
</dbReference>
<dbReference type="InterPro" id="IPR011417">
    <property type="entry name" value="ANTH_dom"/>
</dbReference>
<proteinExistence type="predicted"/>
<dbReference type="Proteomes" id="UP001396334">
    <property type="component" value="Unassembled WGS sequence"/>
</dbReference>
<dbReference type="InterPro" id="IPR045192">
    <property type="entry name" value="AP180-like"/>
</dbReference>
<dbReference type="InterPro" id="IPR014712">
    <property type="entry name" value="ANTH_dom_sf"/>
</dbReference>
<dbReference type="SUPFAM" id="SSF89009">
    <property type="entry name" value="GAT-like domain"/>
    <property type="match status" value="1"/>
</dbReference>
<evidence type="ECO:0000256" key="6">
    <source>
        <dbReference type="ARBA" id="ARBA00023136"/>
    </source>
</evidence>
<name>A0ABR2SX65_9ROSI</name>
<organism evidence="10 11">
    <name type="scientific">Hibiscus sabdariffa</name>
    <name type="common">roselle</name>
    <dbReference type="NCBI Taxonomy" id="183260"/>
    <lineage>
        <taxon>Eukaryota</taxon>
        <taxon>Viridiplantae</taxon>
        <taxon>Streptophyta</taxon>
        <taxon>Embryophyta</taxon>
        <taxon>Tracheophyta</taxon>
        <taxon>Spermatophyta</taxon>
        <taxon>Magnoliopsida</taxon>
        <taxon>eudicotyledons</taxon>
        <taxon>Gunneridae</taxon>
        <taxon>Pentapetalae</taxon>
        <taxon>rosids</taxon>
        <taxon>malvids</taxon>
        <taxon>Malvales</taxon>
        <taxon>Malvaceae</taxon>
        <taxon>Malvoideae</taxon>
        <taxon>Hibiscus</taxon>
    </lineage>
</organism>
<keyword evidence="11" id="KW-1185">Reference proteome</keyword>
<evidence type="ECO:0000313" key="11">
    <source>
        <dbReference type="Proteomes" id="UP001396334"/>
    </source>
</evidence>
<evidence type="ECO:0000256" key="5">
    <source>
        <dbReference type="ARBA" id="ARBA00023034"/>
    </source>
</evidence>
<accession>A0ABR2SX65</accession>
<evidence type="ECO:0000259" key="9">
    <source>
        <dbReference type="PROSITE" id="PS50942"/>
    </source>
</evidence>
<evidence type="ECO:0000256" key="8">
    <source>
        <dbReference type="ARBA" id="ARBA00023329"/>
    </source>
</evidence>
<dbReference type="PROSITE" id="PS50942">
    <property type="entry name" value="ENTH"/>
    <property type="match status" value="1"/>
</dbReference>
<dbReference type="InterPro" id="IPR008942">
    <property type="entry name" value="ENTH_VHS"/>
</dbReference>
<keyword evidence="5" id="KW-0333">Golgi apparatus</keyword>
<keyword evidence="4" id="KW-0254">Endocytosis</keyword>
<evidence type="ECO:0000256" key="4">
    <source>
        <dbReference type="ARBA" id="ARBA00022583"/>
    </source>
</evidence>
<evidence type="ECO:0000256" key="3">
    <source>
        <dbReference type="ARBA" id="ARBA00004600"/>
    </source>
</evidence>
<evidence type="ECO:0000256" key="7">
    <source>
        <dbReference type="ARBA" id="ARBA00023176"/>
    </source>
</evidence>
<dbReference type="InterPro" id="IPR048050">
    <property type="entry name" value="ANTH_N_plant"/>
</dbReference>
<sequence length="592" mass="65947">MPSSSQNGLRKAIIGVLKDSTKVGLAKVNSGHKDVEIAIVKATDHTEEVPKEKHVRTILNAAGNSYDVAFCVSTLLKRLSKTRTWTVALKTLIVFHRILRHEPSFHLELIKFGQDRGLLLNLANLRDNLISETWNYSTWVRKYAIYLEERLKCYNVLKYDVDKDQSRNRRLDTPDLLDQLPILQELLHHLLNCKPVGTAYYSHLIHYVLSIIAGESVKLYIAITDGILNLVDKYFDMLSDHALKALEIYKKAGEQATLLSEFFEICRGLHYGQGQKYLKIKPLPESFLIAMEEYVKDTPEVLALPYYTSVDAEEGVPPTETPAPVYDLLSDDYTGVQEKSDASSNQASSDTRAVAQLDIGDLIVRNFSSAGDTFGNNRSIVLNFSGLFLTDLPCYCQSFDESSEEGSELIESNPLALAIVTSESPQYAENVVRSAPASTGWELVLCDAPISNGASVPDNKMTDGPDRLTPQSLFATNQQMAFNFGQVSANPFEINYNSQDPFYGSSDTTPQTNLQMSAVPQHPTYTLKLSMLIPNRPRTGLPNSFSFPVIVSKTTKPATKSKIQIPFNYQYSSSADCTSGPWYSITVTDDNQ</sequence>
<evidence type="ECO:0000313" key="10">
    <source>
        <dbReference type="EMBL" id="KAK9029554.1"/>
    </source>
</evidence>
<comment type="caution">
    <text evidence="10">The sequence shown here is derived from an EMBL/GenBank/DDBJ whole genome shotgun (WGS) entry which is preliminary data.</text>
</comment>
<evidence type="ECO:0000256" key="2">
    <source>
        <dbReference type="ARBA" id="ARBA00004555"/>
    </source>
</evidence>
<dbReference type="CDD" id="cd03564">
    <property type="entry name" value="ANTH_N"/>
    <property type="match status" value="1"/>
</dbReference>
<keyword evidence="7" id="KW-0168">Coated pit</keyword>
<dbReference type="SMART" id="SM00273">
    <property type="entry name" value="ENTH"/>
    <property type="match status" value="1"/>
</dbReference>
<dbReference type="Pfam" id="PF07651">
    <property type="entry name" value="ANTH"/>
    <property type="match status" value="1"/>
</dbReference>
<dbReference type="Gene3D" id="1.20.58.150">
    <property type="entry name" value="ANTH domain"/>
    <property type="match status" value="1"/>
</dbReference>
<dbReference type="SUPFAM" id="SSF48464">
    <property type="entry name" value="ENTH/VHS domain"/>
    <property type="match status" value="1"/>
</dbReference>
<dbReference type="InterPro" id="IPR013809">
    <property type="entry name" value="ENTH"/>
</dbReference>
<keyword evidence="6" id="KW-0472">Membrane</keyword>
<reference evidence="10 11" key="1">
    <citation type="journal article" date="2024" name="G3 (Bethesda)">
        <title>Genome assembly of Hibiscus sabdariffa L. provides insights into metabolisms of medicinal natural products.</title>
        <authorList>
            <person name="Kim T."/>
        </authorList>
    </citation>
    <scope>NUCLEOTIDE SEQUENCE [LARGE SCALE GENOMIC DNA]</scope>
    <source>
        <strain evidence="10">TK-2024</strain>
        <tissue evidence="10">Old leaves</tissue>
    </source>
</reference>
<protein>
    <recommendedName>
        <fullName evidence="9">ENTH domain-containing protein</fullName>
    </recommendedName>
</protein>
<dbReference type="EMBL" id="JBBPBN010000011">
    <property type="protein sequence ID" value="KAK9029554.1"/>
    <property type="molecule type" value="Genomic_DNA"/>
</dbReference>
<feature type="domain" description="ENTH" evidence="9">
    <location>
        <begin position="27"/>
        <end position="161"/>
    </location>
</feature>
<gene>
    <name evidence="10" type="ORF">V6N11_026667</name>
</gene>
<dbReference type="PANTHER" id="PTHR22951:SF97">
    <property type="entry name" value="ENTH DOMAIN-CONTAINING PROTEIN"/>
    <property type="match status" value="1"/>
</dbReference>
<dbReference type="PANTHER" id="PTHR22951">
    <property type="entry name" value="CLATHRIN ASSEMBLY PROTEIN"/>
    <property type="match status" value="1"/>
</dbReference>